<reference evidence="1" key="2">
    <citation type="submission" date="2023-05" db="EMBL/GenBank/DDBJ databases">
        <authorList>
            <person name="Schelkunov M.I."/>
        </authorList>
    </citation>
    <scope>NUCLEOTIDE SEQUENCE</scope>
    <source>
        <strain evidence="1">Hsosn_3</strain>
        <tissue evidence="1">Leaf</tissue>
    </source>
</reference>
<evidence type="ECO:0000313" key="1">
    <source>
        <dbReference type="EMBL" id="KAK1369835.1"/>
    </source>
</evidence>
<dbReference type="InterPro" id="IPR029063">
    <property type="entry name" value="SAM-dependent_MTases_sf"/>
</dbReference>
<organism evidence="1 2">
    <name type="scientific">Heracleum sosnowskyi</name>
    <dbReference type="NCBI Taxonomy" id="360622"/>
    <lineage>
        <taxon>Eukaryota</taxon>
        <taxon>Viridiplantae</taxon>
        <taxon>Streptophyta</taxon>
        <taxon>Embryophyta</taxon>
        <taxon>Tracheophyta</taxon>
        <taxon>Spermatophyta</taxon>
        <taxon>Magnoliopsida</taxon>
        <taxon>eudicotyledons</taxon>
        <taxon>Gunneridae</taxon>
        <taxon>Pentapetalae</taxon>
        <taxon>asterids</taxon>
        <taxon>campanulids</taxon>
        <taxon>Apiales</taxon>
        <taxon>Apiaceae</taxon>
        <taxon>Apioideae</taxon>
        <taxon>apioid superclade</taxon>
        <taxon>Tordylieae</taxon>
        <taxon>Tordyliinae</taxon>
        <taxon>Heracleum</taxon>
    </lineage>
</organism>
<dbReference type="InterPro" id="IPR026669">
    <property type="entry name" value="Arsenite_MeTrfase-like"/>
</dbReference>
<sequence>MFYLILACCPFTISCPFQIFSGFPVQSVTVVDGVCLTYWLNVLQNISQKGLPYLVTLNPSVVPNHALLKWTTGHPVPNVAATKASLELDCIQGKRGIWFCGAYQGYGFHEDGLKFTFALMESTLHLFITNEDLKTSVSRVKNQRGWWTPMFLTSGIASAKSYFHHVLQRNTLTQARRNISRHYDMSNEHFALFLDETMTYSCAKFKMEGEDLKTAQQRKISILIEKVSLNVIIPQSPFV</sequence>
<dbReference type="Proteomes" id="UP001237642">
    <property type="component" value="Unassembled WGS sequence"/>
</dbReference>
<protein>
    <submittedName>
        <fullName evidence="1">Uncharacterized protein</fullName>
    </submittedName>
</protein>
<dbReference type="GO" id="GO:0008168">
    <property type="term" value="F:methyltransferase activity"/>
    <property type="evidence" value="ECO:0007669"/>
    <property type="project" value="TreeGrafter"/>
</dbReference>
<gene>
    <name evidence="1" type="ORF">POM88_035927</name>
</gene>
<dbReference type="PANTHER" id="PTHR43675:SF30">
    <property type="entry name" value="CYCLOPROPANE-FATTY-ACYL-PHOSPHOLIPID SYNTHASE"/>
    <property type="match status" value="1"/>
</dbReference>
<dbReference type="SUPFAM" id="SSF53335">
    <property type="entry name" value="S-adenosyl-L-methionine-dependent methyltransferases"/>
    <property type="match status" value="1"/>
</dbReference>
<keyword evidence="2" id="KW-1185">Reference proteome</keyword>
<comment type="caution">
    <text evidence="1">The sequence shown here is derived from an EMBL/GenBank/DDBJ whole genome shotgun (WGS) entry which is preliminary data.</text>
</comment>
<dbReference type="Gene3D" id="3.40.50.150">
    <property type="entry name" value="Vaccinia Virus protein VP39"/>
    <property type="match status" value="1"/>
</dbReference>
<dbReference type="AlphaFoldDB" id="A0AAD8HPE3"/>
<evidence type="ECO:0000313" key="2">
    <source>
        <dbReference type="Proteomes" id="UP001237642"/>
    </source>
</evidence>
<reference evidence="1" key="1">
    <citation type="submission" date="2023-02" db="EMBL/GenBank/DDBJ databases">
        <title>Genome of toxic invasive species Heracleum sosnowskyi carries increased number of genes despite the absence of recent whole-genome duplications.</title>
        <authorList>
            <person name="Schelkunov M."/>
            <person name="Shtratnikova V."/>
            <person name="Makarenko M."/>
            <person name="Klepikova A."/>
            <person name="Omelchenko D."/>
            <person name="Novikova G."/>
            <person name="Obukhova E."/>
            <person name="Bogdanov V."/>
            <person name="Penin A."/>
            <person name="Logacheva M."/>
        </authorList>
    </citation>
    <scope>NUCLEOTIDE SEQUENCE</scope>
    <source>
        <strain evidence="1">Hsosn_3</strain>
        <tissue evidence="1">Leaf</tissue>
    </source>
</reference>
<name>A0AAD8HPE3_9APIA</name>
<proteinExistence type="predicted"/>
<dbReference type="Pfam" id="PF02353">
    <property type="entry name" value="CMAS"/>
    <property type="match status" value="1"/>
</dbReference>
<dbReference type="PANTHER" id="PTHR43675">
    <property type="entry name" value="ARSENITE METHYLTRANSFERASE"/>
    <property type="match status" value="1"/>
</dbReference>
<dbReference type="EMBL" id="JAUIZM010000008">
    <property type="protein sequence ID" value="KAK1369835.1"/>
    <property type="molecule type" value="Genomic_DNA"/>
</dbReference>
<accession>A0AAD8HPE3</accession>